<organism evidence="1 2">
    <name type="scientific">Vibrio phage nt-1</name>
    <dbReference type="NCBI Taxonomy" id="115992"/>
    <lineage>
        <taxon>Viruses</taxon>
        <taxon>Duplodnaviria</taxon>
        <taxon>Heunggongvirae</taxon>
        <taxon>Uroviricota</taxon>
        <taxon>Caudoviricetes</taxon>
        <taxon>Pantevenvirales</taxon>
        <taxon>Straboviridae</taxon>
        <taxon>Mylasvirus</taxon>
        <taxon>Mylasvirus persius</taxon>
    </lineage>
</organism>
<sequence length="65" mass="7316">MISKTDYFDLKVGTPIIVIERIDTIDGELLKLPFSKVVAADDPEIGYALADGKIHYLFDFEIGER</sequence>
<name>R9TJ11_9CAUD</name>
<dbReference type="EMBL" id="HQ317393">
    <property type="protein sequence ID" value="AGN30082.1"/>
    <property type="molecule type" value="Genomic_DNA"/>
</dbReference>
<gene>
    <name evidence="1" type="ORF">VPFG_00080</name>
</gene>
<dbReference type="RefSeq" id="YP_008125231.1">
    <property type="nucleotide sequence ID" value="NC_021529.2"/>
</dbReference>
<dbReference type="Proteomes" id="UP000201461">
    <property type="component" value="Segment"/>
</dbReference>
<accession>R9TJ11</accession>
<evidence type="ECO:0000313" key="2">
    <source>
        <dbReference type="Proteomes" id="UP000201461"/>
    </source>
</evidence>
<evidence type="ECO:0000313" key="1">
    <source>
        <dbReference type="EMBL" id="AGN30082.1"/>
    </source>
</evidence>
<protein>
    <submittedName>
        <fullName evidence="1">Uncharacterized protein</fullName>
    </submittedName>
</protein>
<proteinExistence type="predicted"/>
<dbReference type="OrthoDB" id="24885at10239"/>
<dbReference type="GeneID" id="15926533"/>
<dbReference type="KEGG" id="vg:15926533"/>
<keyword evidence="2" id="KW-1185">Reference proteome</keyword>
<reference evidence="1 2" key="1">
    <citation type="journal article" date="2014" name="Genome Biol. Evol.">
        <title>Composite Conserved Promoter-Terminator Motifs (PeSLs) that Mediate Modular Shuffling in the Diverse T4-Like Myoviruses.</title>
        <authorList>
            <person name="Comeau A.M."/>
            <person name="Arbiol C."/>
            <person name="Krisch H.M."/>
        </authorList>
    </citation>
    <scope>NUCLEOTIDE SEQUENCE [LARGE SCALE GENOMIC DNA]</scope>
</reference>